<evidence type="ECO:0000313" key="3">
    <source>
        <dbReference type="EMBL" id="KAG6788481.1"/>
    </source>
</evidence>
<reference evidence="3" key="1">
    <citation type="journal article" date="2020" name="bioRxiv">
        <title>Hybrid origin of Populus tomentosa Carr. identified through genome sequencing and phylogenomic analysis.</title>
        <authorList>
            <person name="An X."/>
            <person name="Gao K."/>
            <person name="Chen Z."/>
            <person name="Li J."/>
            <person name="Yang X."/>
            <person name="Yang X."/>
            <person name="Zhou J."/>
            <person name="Guo T."/>
            <person name="Zhao T."/>
            <person name="Huang S."/>
            <person name="Miao D."/>
            <person name="Khan W.U."/>
            <person name="Rao P."/>
            <person name="Ye M."/>
            <person name="Lei B."/>
            <person name="Liao W."/>
            <person name="Wang J."/>
            <person name="Ji L."/>
            <person name="Li Y."/>
            <person name="Guo B."/>
            <person name="Mustafa N.S."/>
            <person name="Li S."/>
            <person name="Yun Q."/>
            <person name="Keller S.R."/>
            <person name="Mao J."/>
            <person name="Zhang R."/>
            <person name="Strauss S.H."/>
        </authorList>
    </citation>
    <scope>NUCLEOTIDE SEQUENCE</scope>
    <source>
        <strain evidence="3">GM15</strain>
        <tissue evidence="3">Leaf</tissue>
    </source>
</reference>
<feature type="region of interest" description="Disordered" evidence="1">
    <location>
        <begin position="141"/>
        <end position="160"/>
    </location>
</feature>
<evidence type="ECO:0000256" key="1">
    <source>
        <dbReference type="SAM" id="MobiDB-lite"/>
    </source>
</evidence>
<comment type="caution">
    <text evidence="3">The sequence shown here is derived from an EMBL/GenBank/DDBJ whole genome shotgun (WGS) entry which is preliminary data.</text>
</comment>
<dbReference type="Proteomes" id="UP000886885">
    <property type="component" value="Chromosome 1D"/>
</dbReference>
<sequence length="187" mass="20657">MSTLFLLLLICLSLHACNARVLRLTDKETKKQVLNKSDFQDLVQDVGKLNIDRTTLAPSEMMPPVSEEQGAQGQQVVGRDDTITRKISLLSATTMKKKDEEAFMKQEEGTKGATSGNKVIVSSQADFQQSSKIIIEGLNGRGRSMLGSTANDTEEDVRSEENDIAEDVAVMDYAQPHRKPPIHNKKP</sequence>
<gene>
    <name evidence="3" type="ORF">POTOM_004548</name>
</gene>
<accession>A0A8X8D5S4</accession>
<protein>
    <submittedName>
        <fullName evidence="3">Uncharacterized protein</fullName>
    </submittedName>
</protein>
<dbReference type="AlphaFoldDB" id="A0A8X8D5S4"/>
<feature type="chain" id="PRO_5036503581" evidence="2">
    <location>
        <begin position="20"/>
        <end position="187"/>
    </location>
</feature>
<feature type="signal peptide" evidence="2">
    <location>
        <begin position="1"/>
        <end position="19"/>
    </location>
</feature>
<name>A0A8X8D5S4_POPTO</name>
<proteinExistence type="predicted"/>
<keyword evidence="2" id="KW-0732">Signal</keyword>
<dbReference type="EMBL" id="JAAWWB010000002">
    <property type="protein sequence ID" value="KAG6788481.1"/>
    <property type="molecule type" value="Genomic_DNA"/>
</dbReference>
<keyword evidence="4" id="KW-1185">Reference proteome</keyword>
<dbReference type="OrthoDB" id="1911637at2759"/>
<evidence type="ECO:0000313" key="4">
    <source>
        <dbReference type="Proteomes" id="UP000886885"/>
    </source>
</evidence>
<organism evidence="3 4">
    <name type="scientific">Populus tomentosa</name>
    <name type="common">Chinese white poplar</name>
    <dbReference type="NCBI Taxonomy" id="118781"/>
    <lineage>
        <taxon>Eukaryota</taxon>
        <taxon>Viridiplantae</taxon>
        <taxon>Streptophyta</taxon>
        <taxon>Embryophyta</taxon>
        <taxon>Tracheophyta</taxon>
        <taxon>Spermatophyta</taxon>
        <taxon>Magnoliopsida</taxon>
        <taxon>eudicotyledons</taxon>
        <taxon>Gunneridae</taxon>
        <taxon>Pentapetalae</taxon>
        <taxon>rosids</taxon>
        <taxon>fabids</taxon>
        <taxon>Malpighiales</taxon>
        <taxon>Salicaceae</taxon>
        <taxon>Saliceae</taxon>
        <taxon>Populus</taxon>
    </lineage>
</organism>
<dbReference type="PANTHER" id="PTHR34961:SF7">
    <property type="entry name" value="TRANSMEMBRANE PROTEIN"/>
    <property type="match status" value="1"/>
</dbReference>
<dbReference type="InterPro" id="IPR053313">
    <property type="entry name" value="RGF"/>
</dbReference>
<dbReference type="PANTHER" id="PTHR34961">
    <property type="entry name" value="TRANSMEMBRANE PROTEIN"/>
    <property type="match status" value="1"/>
</dbReference>
<evidence type="ECO:0000256" key="2">
    <source>
        <dbReference type="SAM" id="SignalP"/>
    </source>
</evidence>